<gene>
    <name evidence="1" type="ORF">DILT_LOCUS2066</name>
</gene>
<evidence type="ECO:0000313" key="2">
    <source>
        <dbReference type="Proteomes" id="UP000281553"/>
    </source>
</evidence>
<protein>
    <submittedName>
        <fullName evidence="1">Uncharacterized protein</fullName>
    </submittedName>
</protein>
<accession>A0A3P6R1R6</accession>
<reference evidence="1 2" key="1">
    <citation type="submission" date="2018-11" db="EMBL/GenBank/DDBJ databases">
        <authorList>
            <consortium name="Pathogen Informatics"/>
        </authorList>
    </citation>
    <scope>NUCLEOTIDE SEQUENCE [LARGE SCALE GENOMIC DNA]</scope>
</reference>
<dbReference type="EMBL" id="UYRU01020128">
    <property type="protein sequence ID" value="VDK54989.1"/>
    <property type="molecule type" value="Genomic_DNA"/>
</dbReference>
<organism evidence="1 2">
    <name type="scientific">Dibothriocephalus latus</name>
    <name type="common">Fish tapeworm</name>
    <name type="synonym">Diphyllobothrium latum</name>
    <dbReference type="NCBI Taxonomy" id="60516"/>
    <lineage>
        <taxon>Eukaryota</taxon>
        <taxon>Metazoa</taxon>
        <taxon>Spiralia</taxon>
        <taxon>Lophotrochozoa</taxon>
        <taxon>Platyhelminthes</taxon>
        <taxon>Cestoda</taxon>
        <taxon>Eucestoda</taxon>
        <taxon>Diphyllobothriidea</taxon>
        <taxon>Diphyllobothriidae</taxon>
        <taxon>Dibothriocephalus</taxon>
    </lineage>
</organism>
<evidence type="ECO:0000313" key="1">
    <source>
        <dbReference type="EMBL" id="VDK54989.1"/>
    </source>
</evidence>
<keyword evidence="2" id="KW-1185">Reference proteome</keyword>
<dbReference type="AlphaFoldDB" id="A0A3P6R1R6"/>
<dbReference type="Proteomes" id="UP000281553">
    <property type="component" value="Unassembled WGS sequence"/>
</dbReference>
<sequence>MDVTGFVQQHLEALSLVVTAVRYDVFSQTIFWMRFDSPGLSDLCSFVSTVSEGDFYRMSCKIHFPAVTVRLRREGPTTTNAHNTFEAINFPLVNISAKAEVIIMLNSTRHLVMRITELNFLNLSDELTTAAKGKQMSLWKKDAVGRAQLLAEQAYLQRNSSSCFI</sequence>
<name>A0A3P6R1R6_DIBLA</name>
<dbReference type="OrthoDB" id="6303801at2759"/>
<proteinExistence type="predicted"/>